<evidence type="ECO:0000256" key="3">
    <source>
        <dbReference type="SAM" id="MobiDB-lite"/>
    </source>
</evidence>
<dbReference type="HOGENOM" id="CLU_010587_1_0_11"/>
<dbReference type="EMBL" id="LQPY01000036">
    <property type="protein sequence ID" value="ORX00317.1"/>
    <property type="molecule type" value="Genomic_DNA"/>
</dbReference>
<dbReference type="PANTHER" id="PTHR48228:SF6">
    <property type="entry name" value="L-CARNITINE COA-TRANSFERASE"/>
    <property type="match status" value="1"/>
</dbReference>
<dbReference type="PANTHER" id="PTHR48228">
    <property type="entry name" value="SUCCINYL-COA--D-CITRAMALATE COA-TRANSFERASE"/>
    <property type="match status" value="1"/>
</dbReference>
<dbReference type="Gene3D" id="3.30.1540.10">
    <property type="entry name" value="formyl-coa transferase, domain 3"/>
    <property type="match status" value="2"/>
</dbReference>
<gene>
    <name evidence="5" type="ORF">AWC29_25135</name>
    <name evidence="4" type="ORF">BN973_03186</name>
</gene>
<feature type="compositionally biased region" description="Pro residues" evidence="3">
    <location>
        <begin position="751"/>
        <end position="762"/>
    </location>
</feature>
<dbReference type="InterPro" id="IPR044855">
    <property type="entry name" value="CoA-Trfase_III_dom3_sf"/>
</dbReference>
<dbReference type="InterPro" id="IPR003673">
    <property type="entry name" value="CoA-Trfase_fam_III"/>
</dbReference>
<dbReference type="OrthoDB" id="9797653at2"/>
<comment type="similarity">
    <text evidence="1">Belongs to the CoA-transferase III family.</text>
</comment>
<keyword evidence="2 4" id="KW-0808">Transferase</keyword>
<dbReference type="eggNOG" id="COG1804">
    <property type="taxonomic scope" value="Bacteria"/>
</dbReference>
<keyword evidence="6" id="KW-1185">Reference proteome</keyword>
<dbReference type="Proteomes" id="UP000028880">
    <property type="component" value="Unassembled WGS sequence"/>
</dbReference>
<dbReference type="GO" id="GO:0016740">
    <property type="term" value="F:transferase activity"/>
    <property type="evidence" value="ECO:0007669"/>
    <property type="project" value="UniProtKB-KW"/>
</dbReference>
<reference evidence="4" key="1">
    <citation type="journal article" date="2014" name="Genome Announc.">
        <title>Draft Genome Sequence of Mycobacterium triplex DSM 44626.</title>
        <authorList>
            <person name="Sassi M."/>
            <person name="Croce O."/>
            <person name="Robert C."/>
            <person name="Raoult D."/>
            <person name="Drancourt M."/>
        </authorList>
    </citation>
    <scope>NUCLEOTIDE SEQUENCE [LARGE SCALE GENOMIC DNA]</scope>
    <source>
        <strain evidence="4">DSM 44626</strain>
    </source>
</reference>
<dbReference type="Gene3D" id="3.40.50.10540">
    <property type="entry name" value="Crotonobetainyl-coa:carnitine coa-transferase, domain 1"/>
    <property type="match status" value="2"/>
</dbReference>
<accession>A0A024JYU0</accession>
<sequence length="799" mass="85470">MADRLLAGVRVLDLSAGVSDTVTRLFADLGADVVKVEPPGGSAARHHRPTLAGASIPFAVHNANKRSVVLDSRDDDDRRTFFDLAEGADIVVDAAGGAVAFGTAPAELAERYPHLVVLSITDFGASGPRSSWRATDPVLFAMSGALSRSGPTVGTPVLPPDGIASATAAVQAAWAALVAYYNKLRCGTGDYIDFSRFDAVVMALDPAFGAHGQATAGQRTSAWRGRPKNQDPYPICPCRDGYVRLCVMAPRQWRGLRRWLGEPQDFQDPKFDTLGARFAAWPQLSVLVDALFADKTMKELVAEGQAHGVPISAVLTPSRILASEHFQAVGAITHAELVPGVRTDVPTGYFVVDDERCGFRTPAPAAGADQPRWLADPVTAAPSGRAGEYPFQKLRILDLGVIVAGGELSRLYGDLGAQVIKVESADYPDGLRQSRAGAVMSESFAWTHRNHLALGLDLRSEQGKQIFRRLVAEADAVFANFKPGTLTSLGFSFDTLREINPRIVLAGSSAFGNRGPWSRRMGYGPLVRATTGVTSLWTSEEASEEARAAGARHAFYDATTIFPDHIVGRVTAIAALAALIRRDRTGAPAHVHISQAEVVMNQLDTLYVAQAAVGAGVAEVCDDTSVHAVYPSAGDDEWCVISIRADSEWRCLTDLLGQPELAEDPRFATGESRTAHRAELVEAVSAWTSAQHPAQAVAALQAAGIPAGPMNRPPDVLQDPQLVERKLLSDMVHPLVERPLPAETGPAPFHHIPPAPQRPAPLPGQDTRELCVKLLGMGTEEIDRLLCEHVLFEAAAPPR</sequence>
<reference evidence="5 6" key="3">
    <citation type="submission" date="2016-01" db="EMBL/GenBank/DDBJ databases">
        <title>The new phylogeny of the genus Mycobacterium.</title>
        <authorList>
            <person name="Tarcisio F."/>
            <person name="Conor M."/>
            <person name="Antonella G."/>
            <person name="Elisabetta G."/>
            <person name="Giulia F.S."/>
            <person name="Sara T."/>
            <person name="Anna F."/>
            <person name="Clotilde B."/>
            <person name="Roberto B."/>
            <person name="Veronica D.S."/>
            <person name="Fabio R."/>
            <person name="Monica P."/>
            <person name="Olivier J."/>
            <person name="Enrico T."/>
            <person name="Nicola S."/>
        </authorList>
    </citation>
    <scope>NUCLEOTIDE SEQUENCE [LARGE SCALE GENOMIC DNA]</scope>
    <source>
        <strain evidence="5 6">DSM 44626</strain>
    </source>
</reference>
<evidence type="ECO:0000313" key="4">
    <source>
        <dbReference type="EMBL" id="CDO88816.1"/>
    </source>
</evidence>
<name>A0A024JYU0_9MYCO</name>
<dbReference type="Pfam" id="PF02515">
    <property type="entry name" value="CoA_transf_3"/>
    <property type="match status" value="2"/>
</dbReference>
<evidence type="ECO:0000256" key="2">
    <source>
        <dbReference type="ARBA" id="ARBA00022679"/>
    </source>
</evidence>
<dbReference type="STRING" id="47839.BN973_03186"/>
<protein>
    <submittedName>
        <fullName evidence="4 5">Acyl-CoA transferase</fullName>
    </submittedName>
</protein>
<dbReference type="AlphaFoldDB" id="A0A024JYU0"/>
<proteinExistence type="inferred from homology"/>
<dbReference type="InterPro" id="IPR023606">
    <property type="entry name" value="CoA-Trfase_III_dom_1_sf"/>
</dbReference>
<evidence type="ECO:0000256" key="1">
    <source>
        <dbReference type="ARBA" id="ARBA00008383"/>
    </source>
</evidence>
<dbReference type="Proteomes" id="UP000193710">
    <property type="component" value="Unassembled WGS sequence"/>
</dbReference>
<organism evidence="4">
    <name type="scientific">Mycobacterium triplex</name>
    <dbReference type="NCBI Taxonomy" id="47839"/>
    <lineage>
        <taxon>Bacteria</taxon>
        <taxon>Bacillati</taxon>
        <taxon>Actinomycetota</taxon>
        <taxon>Actinomycetes</taxon>
        <taxon>Mycobacteriales</taxon>
        <taxon>Mycobacteriaceae</taxon>
        <taxon>Mycobacterium</taxon>
        <taxon>Mycobacterium simiae complex</taxon>
    </lineage>
</organism>
<dbReference type="EMBL" id="HG964446">
    <property type="protein sequence ID" value="CDO88816.1"/>
    <property type="molecule type" value="Genomic_DNA"/>
</dbReference>
<dbReference type="SUPFAM" id="SSF89796">
    <property type="entry name" value="CoA-transferase family III (CaiB/BaiF)"/>
    <property type="match status" value="2"/>
</dbReference>
<dbReference type="InterPro" id="IPR050509">
    <property type="entry name" value="CoA-transferase_III"/>
</dbReference>
<feature type="region of interest" description="Disordered" evidence="3">
    <location>
        <begin position="742"/>
        <end position="763"/>
    </location>
</feature>
<evidence type="ECO:0000313" key="6">
    <source>
        <dbReference type="Proteomes" id="UP000193710"/>
    </source>
</evidence>
<evidence type="ECO:0000313" key="5">
    <source>
        <dbReference type="EMBL" id="ORX00317.1"/>
    </source>
</evidence>
<reference evidence="4" key="2">
    <citation type="submission" date="2014-04" db="EMBL/GenBank/DDBJ databases">
        <authorList>
            <person name="Xu Y.W."/>
            <person name="Yang Q."/>
        </authorList>
    </citation>
    <scope>NUCLEOTIDE SEQUENCE</scope>
    <source>
        <strain evidence="4">DSM 44626</strain>
    </source>
</reference>
<dbReference type="RefSeq" id="WP_036469186.1">
    <property type="nucleotide sequence ID" value="NZ_HG964446.1"/>
</dbReference>